<organism evidence="3">
    <name type="scientific">marine sediment metagenome</name>
    <dbReference type="NCBI Taxonomy" id="412755"/>
    <lineage>
        <taxon>unclassified sequences</taxon>
        <taxon>metagenomes</taxon>
        <taxon>ecological metagenomes</taxon>
    </lineage>
</organism>
<protein>
    <recommendedName>
        <fullName evidence="2">RelA/SpoT domain-containing protein</fullName>
    </recommendedName>
</protein>
<feature type="non-terminal residue" evidence="3">
    <location>
        <position position="1"/>
    </location>
</feature>
<evidence type="ECO:0000313" key="3">
    <source>
        <dbReference type="EMBL" id="GAH87532.1"/>
    </source>
</evidence>
<dbReference type="CDD" id="cd05399">
    <property type="entry name" value="NT_Rel-Spo_like"/>
    <property type="match status" value="1"/>
</dbReference>
<comment type="similarity">
    <text evidence="1">Belongs to the RelA/SpoT family.</text>
</comment>
<dbReference type="SUPFAM" id="SSF109604">
    <property type="entry name" value="HD-domain/PDEase-like"/>
    <property type="match status" value="1"/>
</dbReference>
<dbReference type="FunFam" id="3.30.460.10:FF:000001">
    <property type="entry name" value="GTP pyrophosphokinase RelA"/>
    <property type="match status" value="1"/>
</dbReference>
<dbReference type="InterPro" id="IPR007685">
    <property type="entry name" value="RelA_SpoT"/>
</dbReference>
<dbReference type="SUPFAM" id="SSF81301">
    <property type="entry name" value="Nucleotidyltransferase"/>
    <property type="match status" value="1"/>
</dbReference>
<feature type="domain" description="RelA/SpoT" evidence="2">
    <location>
        <begin position="105"/>
        <end position="214"/>
    </location>
</feature>
<gene>
    <name evidence="3" type="ORF">S03H2_60122</name>
</gene>
<evidence type="ECO:0000256" key="1">
    <source>
        <dbReference type="ARBA" id="ARBA00007476"/>
    </source>
</evidence>
<dbReference type="Pfam" id="PF04607">
    <property type="entry name" value="RelA_SpoT"/>
    <property type="match status" value="1"/>
</dbReference>
<dbReference type="PANTHER" id="PTHR21262">
    <property type="entry name" value="GUANOSINE-3',5'-BIS DIPHOSPHATE 3'-PYROPHOSPHOHYDROLASE"/>
    <property type="match status" value="1"/>
</dbReference>
<accession>X1J0Q3</accession>
<dbReference type="GO" id="GO:0005886">
    <property type="term" value="C:plasma membrane"/>
    <property type="evidence" value="ECO:0007669"/>
    <property type="project" value="TreeGrafter"/>
</dbReference>
<proteinExistence type="inferred from homology"/>
<dbReference type="Gene3D" id="1.10.3210.10">
    <property type="entry name" value="Hypothetical protein af1432"/>
    <property type="match status" value="1"/>
</dbReference>
<dbReference type="Pfam" id="PF13328">
    <property type="entry name" value="HD_4"/>
    <property type="match status" value="1"/>
</dbReference>
<dbReference type="AlphaFoldDB" id="X1J0Q3"/>
<dbReference type="InterPro" id="IPR043519">
    <property type="entry name" value="NT_sf"/>
</dbReference>
<feature type="non-terminal residue" evidence="3">
    <location>
        <position position="243"/>
    </location>
</feature>
<name>X1J0Q3_9ZZZZ</name>
<comment type="caution">
    <text evidence="3">The sequence shown here is derived from an EMBL/GenBank/DDBJ whole genome shotgun (WGS) entry which is preliminary data.</text>
</comment>
<dbReference type="PANTHER" id="PTHR21262:SF31">
    <property type="entry name" value="GTP PYROPHOSPHOKINASE"/>
    <property type="match status" value="1"/>
</dbReference>
<dbReference type="SMART" id="SM00954">
    <property type="entry name" value="RelA_SpoT"/>
    <property type="match status" value="1"/>
</dbReference>
<evidence type="ECO:0000259" key="2">
    <source>
        <dbReference type="SMART" id="SM00954"/>
    </source>
</evidence>
<dbReference type="GO" id="GO:0015969">
    <property type="term" value="P:guanosine tetraphosphate metabolic process"/>
    <property type="evidence" value="ECO:0007669"/>
    <property type="project" value="InterPro"/>
</dbReference>
<dbReference type="Gene3D" id="3.30.460.10">
    <property type="entry name" value="Beta Polymerase, domain 2"/>
    <property type="match status" value="1"/>
</dbReference>
<sequence>ARVLIKLADRLHNLRTLHHKNQEDQRRIAQESMDIFAPLANRMGIGSIRWEMEDLCFRYLEPEAYADIERRVAKKLAEREEIIASAIASVEGVSTKASIKAKIAGRPKHFFSIWRKMQEGRSFEEVTDLHGIRIVLGSIRQCYTVLGLIHTAFTPIPGRFKDYIALPKTNGYKSIHTVVVDKAGQLFEFQIRTKEMHRRAEVGVAAHWRYKERTKPGLHDDTSLAFLDRVLEWQTDLVEPGQI</sequence>
<reference evidence="3" key="1">
    <citation type="journal article" date="2014" name="Front. Microbiol.">
        <title>High frequency of phylogenetically diverse reductive dehalogenase-homologous genes in deep subseafloor sedimentary metagenomes.</title>
        <authorList>
            <person name="Kawai M."/>
            <person name="Futagami T."/>
            <person name="Toyoda A."/>
            <person name="Takaki Y."/>
            <person name="Nishi S."/>
            <person name="Hori S."/>
            <person name="Arai W."/>
            <person name="Tsubouchi T."/>
            <person name="Morono Y."/>
            <person name="Uchiyama I."/>
            <person name="Ito T."/>
            <person name="Fujiyama A."/>
            <person name="Inagaki F."/>
            <person name="Takami H."/>
        </authorList>
    </citation>
    <scope>NUCLEOTIDE SEQUENCE</scope>
    <source>
        <strain evidence="3">Expedition CK06-06</strain>
    </source>
</reference>
<dbReference type="EMBL" id="BARU01038717">
    <property type="protein sequence ID" value="GAH87532.1"/>
    <property type="molecule type" value="Genomic_DNA"/>
</dbReference>